<evidence type="ECO:0000256" key="6">
    <source>
        <dbReference type="ARBA" id="ARBA00034754"/>
    </source>
</evidence>
<dbReference type="EC" id="2.7.7.7" evidence="1"/>
<dbReference type="Proteomes" id="UP000548867">
    <property type="component" value="Unassembled WGS sequence"/>
</dbReference>
<dbReference type="Gene3D" id="3.40.50.300">
    <property type="entry name" value="P-loop containing nucleotide triphosphate hydrolases"/>
    <property type="match status" value="1"/>
</dbReference>
<keyword evidence="3 8" id="KW-0548">Nucleotidyltransferase</keyword>
<dbReference type="RefSeq" id="WP_183627652.1">
    <property type="nucleotide sequence ID" value="NZ_JACIDX010000016.1"/>
</dbReference>
<keyword evidence="5" id="KW-0239">DNA-directed DNA polymerase</keyword>
<dbReference type="AlphaFoldDB" id="A0A7W6CN49"/>
<proteinExistence type="inferred from homology"/>
<dbReference type="PANTHER" id="PTHR34388:SF1">
    <property type="entry name" value="DNA POLYMERASE III SUBUNIT DELTA"/>
    <property type="match status" value="1"/>
</dbReference>
<dbReference type="InterPro" id="IPR008921">
    <property type="entry name" value="DNA_pol3_clamp-load_cplx_C"/>
</dbReference>
<accession>A0A7W6CN49</accession>
<reference evidence="8 9" key="1">
    <citation type="submission" date="2020-08" db="EMBL/GenBank/DDBJ databases">
        <title>Genomic Encyclopedia of Type Strains, Phase IV (KMG-IV): sequencing the most valuable type-strain genomes for metagenomic binning, comparative biology and taxonomic classification.</title>
        <authorList>
            <person name="Goeker M."/>
        </authorList>
    </citation>
    <scope>NUCLEOTIDE SEQUENCE [LARGE SCALE GENOMIC DNA]</scope>
    <source>
        <strain evidence="8 9">DSM 27057</strain>
    </source>
</reference>
<evidence type="ECO:0000313" key="9">
    <source>
        <dbReference type="Proteomes" id="UP000548867"/>
    </source>
</evidence>
<dbReference type="GO" id="GO:0003677">
    <property type="term" value="F:DNA binding"/>
    <property type="evidence" value="ECO:0007669"/>
    <property type="project" value="InterPro"/>
</dbReference>
<dbReference type="InterPro" id="IPR005790">
    <property type="entry name" value="DNA_polIII_delta"/>
</dbReference>
<evidence type="ECO:0000313" key="8">
    <source>
        <dbReference type="EMBL" id="MBB3956810.1"/>
    </source>
</evidence>
<name>A0A7W6CN49_9SPHN</name>
<keyword evidence="2 8" id="KW-0808">Transferase</keyword>
<keyword evidence="9" id="KW-1185">Reference proteome</keyword>
<evidence type="ECO:0000256" key="5">
    <source>
        <dbReference type="ARBA" id="ARBA00022932"/>
    </source>
</evidence>
<dbReference type="PANTHER" id="PTHR34388">
    <property type="entry name" value="DNA POLYMERASE III SUBUNIT DELTA"/>
    <property type="match status" value="1"/>
</dbReference>
<dbReference type="NCBIfam" id="TIGR01128">
    <property type="entry name" value="holA"/>
    <property type="match status" value="1"/>
</dbReference>
<dbReference type="EMBL" id="JACIDX010000016">
    <property type="protein sequence ID" value="MBB3956810.1"/>
    <property type="molecule type" value="Genomic_DNA"/>
</dbReference>
<keyword evidence="4" id="KW-0235">DNA replication</keyword>
<evidence type="ECO:0000256" key="1">
    <source>
        <dbReference type="ARBA" id="ARBA00012417"/>
    </source>
</evidence>
<dbReference type="SUPFAM" id="SSF52540">
    <property type="entry name" value="P-loop containing nucleoside triphosphate hydrolases"/>
    <property type="match status" value="1"/>
</dbReference>
<comment type="similarity">
    <text evidence="6">Belongs to the DNA polymerase HolA subunit family.</text>
</comment>
<dbReference type="GO" id="GO:0006261">
    <property type="term" value="P:DNA-templated DNA replication"/>
    <property type="evidence" value="ECO:0007669"/>
    <property type="project" value="TreeGrafter"/>
</dbReference>
<dbReference type="Gene3D" id="1.10.8.60">
    <property type="match status" value="1"/>
</dbReference>
<evidence type="ECO:0000256" key="3">
    <source>
        <dbReference type="ARBA" id="ARBA00022695"/>
    </source>
</evidence>
<evidence type="ECO:0000256" key="4">
    <source>
        <dbReference type="ARBA" id="ARBA00022705"/>
    </source>
</evidence>
<dbReference type="InterPro" id="IPR027417">
    <property type="entry name" value="P-loop_NTPase"/>
</dbReference>
<gene>
    <name evidence="8" type="ORF">GGR38_003776</name>
</gene>
<protein>
    <recommendedName>
        <fullName evidence="1">DNA-directed DNA polymerase</fullName>
        <ecNumber evidence="1">2.7.7.7</ecNumber>
    </recommendedName>
</protein>
<sequence>MKATQRDFGSMAPRAAQTMRVFFLCGTDDASVQDAAFRIASLLPDAGERVEFTGAELKRDPVRLGDEARSTSLFGDTRHIWVRCSGDEAHDAVENLISSDVTPCPVIIQAANASDKSRTAKLLEKRDDALVAMFYPPDLASVTASVRQMADAAGAPMDRELAQRIAAAVGLDTRLAASEVTKLALYLDATPERPRPATLEAFEAVGAKTEEDGFTTLVNTVLNGDSGRLKAELRRMAELELNPVGLLLAFERRVAQLAQLAGRLGTNPDISVFMEGEKASRRVFFKDVPDLSRQLRIWRGRPLARLAQRLMALHRSLMVNNQTAELLLAQELAEIARYAKSRC</sequence>
<dbReference type="GO" id="GO:0003887">
    <property type="term" value="F:DNA-directed DNA polymerase activity"/>
    <property type="evidence" value="ECO:0007669"/>
    <property type="project" value="UniProtKB-KW"/>
</dbReference>
<comment type="catalytic activity">
    <reaction evidence="7">
        <text>DNA(n) + a 2'-deoxyribonucleoside 5'-triphosphate = DNA(n+1) + diphosphate</text>
        <dbReference type="Rhea" id="RHEA:22508"/>
        <dbReference type="Rhea" id="RHEA-COMP:17339"/>
        <dbReference type="Rhea" id="RHEA-COMP:17340"/>
        <dbReference type="ChEBI" id="CHEBI:33019"/>
        <dbReference type="ChEBI" id="CHEBI:61560"/>
        <dbReference type="ChEBI" id="CHEBI:173112"/>
        <dbReference type="EC" id="2.7.7.7"/>
    </reaction>
</comment>
<dbReference type="GO" id="GO:0009360">
    <property type="term" value="C:DNA polymerase III complex"/>
    <property type="evidence" value="ECO:0007669"/>
    <property type="project" value="TreeGrafter"/>
</dbReference>
<organism evidence="8 9">
    <name type="scientific">Novosphingobium sediminicola</name>
    <dbReference type="NCBI Taxonomy" id="563162"/>
    <lineage>
        <taxon>Bacteria</taxon>
        <taxon>Pseudomonadati</taxon>
        <taxon>Pseudomonadota</taxon>
        <taxon>Alphaproteobacteria</taxon>
        <taxon>Sphingomonadales</taxon>
        <taxon>Sphingomonadaceae</taxon>
        <taxon>Novosphingobium</taxon>
    </lineage>
</organism>
<comment type="caution">
    <text evidence="8">The sequence shown here is derived from an EMBL/GenBank/DDBJ whole genome shotgun (WGS) entry which is preliminary data.</text>
</comment>
<evidence type="ECO:0000256" key="7">
    <source>
        <dbReference type="ARBA" id="ARBA00049244"/>
    </source>
</evidence>
<dbReference type="SUPFAM" id="SSF48019">
    <property type="entry name" value="post-AAA+ oligomerization domain-like"/>
    <property type="match status" value="1"/>
</dbReference>
<evidence type="ECO:0000256" key="2">
    <source>
        <dbReference type="ARBA" id="ARBA00022679"/>
    </source>
</evidence>